<proteinExistence type="predicted"/>
<feature type="compositionally biased region" description="Basic and acidic residues" evidence="1">
    <location>
        <begin position="74"/>
        <end position="83"/>
    </location>
</feature>
<evidence type="ECO:0000313" key="3">
    <source>
        <dbReference type="WBParaSite" id="GPLIN_000913600"/>
    </source>
</evidence>
<evidence type="ECO:0000313" key="2">
    <source>
        <dbReference type="Proteomes" id="UP000050741"/>
    </source>
</evidence>
<name>A0A183C8E0_GLOPA</name>
<dbReference type="WBParaSite" id="GPLIN_000913600">
    <property type="protein sequence ID" value="GPLIN_000913600"/>
    <property type="gene ID" value="GPLIN_000913600"/>
</dbReference>
<organism evidence="2 3">
    <name type="scientific">Globodera pallida</name>
    <name type="common">Potato cyst nematode worm</name>
    <name type="synonym">Heterodera pallida</name>
    <dbReference type="NCBI Taxonomy" id="36090"/>
    <lineage>
        <taxon>Eukaryota</taxon>
        <taxon>Metazoa</taxon>
        <taxon>Ecdysozoa</taxon>
        <taxon>Nematoda</taxon>
        <taxon>Chromadorea</taxon>
        <taxon>Rhabditida</taxon>
        <taxon>Tylenchina</taxon>
        <taxon>Tylenchomorpha</taxon>
        <taxon>Tylenchoidea</taxon>
        <taxon>Heteroderidae</taxon>
        <taxon>Heteroderinae</taxon>
        <taxon>Globodera</taxon>
    </lineage>
</organism>
<accession>A0A183C8E0</accession>
<dbReference type="AlphaFoldDB" id="A0A183C8E0"/>
<feature type="compositionally biased region" description="Basic residues" evidence="1">
    <location>
        <begin position="22"/>
        <end position="31"/>
    </location>
</feature>
<evidence type="ECO:0000256" key="1">
    <source>
        <dbReference type="SAM" id="MobiDB-lite"/>
    </source>
</evidence>
<feature type="region of interest" description="Disordered" evidence="1">
    <location>
        <begin position="1"/>
        <end position="91"/>
    </location>
</feature>
<keyword evidence="2" id="KW-1185">Reference proteome</keyword>
<reference evidence="3" key="2">
    <citation type="submission" date="2016-06" db="UniProtKB">
        <authorList>
            <consortium name="WormBaseParasite"/>
        </authorList>
    </citation>
    <scope>IDENTIFICATION</scope>
</reference>
<sequence>MVEVSSDQRRRSPQLRADKKSGRSRVRKHRKNLDEDGWEARSAPLKAVRLPCAPTTKRTQGRGPIESKPVHSVQPKEDLRAADDIMWSPFN</sequence>
<feature type="compositionally biased region" description="Basic and acidic residues" evidence="1">
    <location>
        <begin position="1"/>
        <end position="21"/>
    </location>
</feature>
<dbReference type="Proteomes" id="UP000050741">
    <property type="component" value="Unassembled WGS sequence"/>
</dbReference>
<reference evidence="2" key="1">
    <citation type="submission" date="2014-05" db="EMBL/GenBank/DDBJ databases">
        <title>The genome and life-stage specific transcriptomes of Globodera pallida elucidate key aspects of plant parasitism by a cyst nematode.</title>
        <authorList>
            <person name="Cotton J.A."/>
            <person name="Lilley C.J."/>
            <person name="Jones L.M."/>
            <person name="Kikuchi T."/>
            <person name="Reid A.J."/>
            <person name="Thorpe P."/>
            <person name="Tsai I.J."/>
            <person name="Beasley H."/>
            <person name="Blok V."/>
            <person name="Cock P.J.A."/>
            <person name="Van den Akker S.E."/>
            <person name="Holroyd N."/>
            <person name="Hunt M."/>
            <person name="Mantelin S."/>
            <person name="Naghra H."/>
            <person name="Pain A."/>
            <person name="Palomares-Rius J.E."/>
            <person name="Zarowiecki M."/>
            <person name="Berriman M."/>
            <person name="Jones J.T."/>
            <person name="Urwin P.E."/>
        </authorList>
    </citation>
    <scope>NUCLEOTIDE SEQUENCE [LARGE SCALE GENOMIC DNA]</scope>
    <source>
        <strain evidence="2">Lindley</strain>
    </source>
</reference>
<protein>
    <submittedName>
        <fullName evidence="3">ELM2 domain-containing protein</fullName>
    </submittedName>
</protein>